<dbReference type="InterPro" id="IPR046535">
    <property type="entry name" value="DUF6600"/>
</dbReference>
<evidence type="ECO:0000256" key="2">
    <source>
        <dbReference type="SAM" id="Phobius"/>
    </source>
</evidence>
<dbReference type="Proteomes" id="UP000179243">
    <property type="component" value="Unassembled WGS sequence"/>
</dbReference>
<dbReference type="Pfam" id="PF20245">
    <property type="entry name" value="DUF6600"/>
    <property type="match status" value="1"/>
</dbReference>
<keyword evidence="2" id="KW-0812">Transmembrane</keyword>
<feature type="compositionally biased region" description="Basic and acidic residues" evidence="1">
    <location>
        <begin position="280"/>
        <end position="306"/>
    </location>
</feature>
<comment type="caution">
    <text evidence="3">The sequence shown here is derived from an EMBL/GenBank/DDBJ whole genome shotgun (WGS) entry which is preliminary data.</text>
</comment>
<feature type="transmembrane region" description="Helical" evidence="2">
    <location>
        <begin position="26"/>
        <end position="47"/>
    </location>
</feature>
<protein>
    <submittedName>
        <fullName evidence="3">Uncharacterized protein</fullName>
    </submittedName>
</protein>
<proteinExistence type="predicted"/>
<keyword evidence="2" id="KW-1133">Transmembrane helix</keyword>
<keyword evidence="2" id="KW-0472">Membrane</keyword>
<dbReference type="AlphaFoldDB" id="A0A1F7FAD3"/>
<sequence>MWSFIINNYNGIVIALFPGLDIKEGLMKVLTIVFLSIIVMVLIGFTVSRADVVVGARVNLHANVNFSELNDYGEWVIVPGYGTVWRPDADPGWRPFTYGHWVYTNDGWLWDSDEPFGWVVCHYGNWAYDDDQGWVWLPGYEWSPARVRWHVTDNEIGWAPLFPEPRHGYHQNAIQLQWTFAPLPFFTSVEVRHHIAFRDNPAPGGVRVRVSAGPPPREFVQRSTGTPIVSIALNKVRVTTREHPLIKVEVRNRKHPAIETPVGPKYKRVKTRGDVQGMQKNEDKQNDNQDNNERGKKKVKVEVHTR</sequence>
<evidence type="ECO:0000313" key="4">
    <source>
        <dbReference type="Proteomes" id="UP000179243"/>
    </source>
</evidence>
<evidence type="ECO:0000256" key="1">
    <source>
        <dbReference type="SAM" id="MobiDB-lite"/>
    </source>
</evidence>
<evidence type="ECO:0000313" key="3">
    <source>
        <dbReference type="EMBL" id="OGK03639.1"/>
    </source>
</evidence>
<gene>
    <name evidence="3" type="ORF">A2519_02610</name>
</gene>
<reference evidence="3 4" key="1">
    <citation type="journal article" date="2016" name="Nat. Commun.">
        <title>Thousands of microbial genomes shed light on interconnected biogeochemical processes in an aquifer system.</title>
        <authorList>
            <person name="Anantharaman K."/>
            <person name="Brown C.T."/>
            <person name="Hug L.A."/>
            <person name="Sharon I."/>
            <person name="Castelle C.J."/>
            <person name="Probst A.J."/>
            <person name="Thomas B.C."/>
            <person name="Singh A."/>
            <person name="Wilkins M.J."/>
            <person name="Karaoz U."/>
            <person name="Brodie E.L."/>
            <person name="Williams K.H."/>
            <person name="Hubbard S.S."/>
            <person name="Banfield J.F."/>
        </authorList>
    </citation>
    <scope>NUCLEOTIDE SEQUENCE [LARGE SCALE GENOMIC DNA]</scope>
</reference>
<organism evidence="3 4">
    <name type="scientific">Candidatus Raymondbacteria bacterium RIFOXYD12_FULL_49_13</name>
    <dbReference type="NCBI Taxonomy" id="1817890"/>
    <lineage>
        <taxon>Bacteria</taxon>
        <taxon>Raymondiibacteriota</taxon>
    </lineage>
</organism>
<dbReference type="EMBL" id="MFYX01000084">
    <property type="protein sequence ID" value="OGK03639.1"/>
    <property type="molecule type" value="Genomic_DNA"/>
</dbReference>
<feature type="region of interest" description="Disordered" evidence="1">
    <location>
        <begin position="258"/>
        <end position="306"/>
    </location>
</feature>
<accession>A0A1F7FAD3</accession>
<name>A0A1F7FAD3_UNCRA</name>